<feature type="region of interest" description="Disordered" evidence="11">
    <location>
        <begin position="157"/>
        <end position="184"/>
    </location>
</feature>
<feature type="repeat" description="WD" evidence="10">
    <location>
        <begin position="654"/>
        <end position="687"/>
    </location>
</feature>
<gene>
    <name evidence="14" type="ORF">TWF703_000474</name>
</gene>
<feature type="repeat" description="WD" evidence="10">
    <location>
        <begin position="330"/>
        <end position="364"/>
    </location>
</feature>
<evidence type="ECO:0000313" key="14">
    <source>
        <dbReference type="EMBL" id="KAF3124173.1"/>
    </source>
</evidence>
<dbReference type="PROSITE" id="PS50082">
    <property type="entry name" value="WD_REPEATS_2"/>
    <property type="match status" value="6"/>
</dbReference>
<dbReference type="InterPro" id="IPR038213">
    <property type="entry name" value="IFI6/IFI27-like_sf"/>
</dbReference>
<dbReference type="Pfam" id="PF00400">
    <property type="entry name" value="WD40"/>
    <property type="match status" value="5"/>
</dbReference>
<comment type="subcellular location">
    <subcellularLocation>
        <location evidence="1">Membrane</location>
        <topology evidence="1">Multi-pass membrane protein</topology>
    </subcellularLocation>
</comment>
<dbReference type="InterPro" id="IPR009311">
    <property type="entry name" value="IFI6/IFI27-like"/>
</dbReference>
<comment type="similarity">
    <text evidence="2">Belongs to the IFI6/IFI27 family.</text>
</comment>
<dbReference type="FunFam" id="2.130.10.10:FF:000219">
    <property type="entry name" value="Periodic tryptophan protein 2"/>
    <property type="match status" value="1"/>
</dbReference>
<dbReference type="Pfam" id="PF06140">
    <property type="entry name" value="Ifi-6-16"/>
    <property type="match status" value="1"/>
</dbReference>
<evidence type="ECO:0000256" key="1">
    <source>
        <dbReference type="ARBA" id="ARBA00004141"/>
    </source>
</evidence>
<dbReference type="FunFam" id="2.130.10.10:FF:000602">
    <property type="entry name" value="Periodic tryptophan protein 2"/>
    <property type="match status" value="1"/>
</dbReference>
<feature type="transmembrane region" description="Helical" evidence="12">
    <location>
        <begin position="70"/>
        <end position="91"/>
    </location>
</feature>
<comment type="similarity">
    <text evidence="3">Belongs to the WD repeat PWP2 family.</text>
</comment>
<dbReference type="InterPro" id="IPR015943">
    <property type="entry name" value="WD40/YVTN_repeat-like_dom_sf"/>
</dbReference>
<feature type="domain" description="Small-subunit processome Utp12" evidence="13">
    <location>
        <begin position="930"/>
        <end position="1035"/>
    </location>
</feature>
<dbReference type="Pfam" id="PF04003">
    <property type="entry name" value="Utp12"/>
    <property type="match status" value="1"/>
</dbReference>
<keyword evidence="9 12" id="KW-0472">Membrane</keyword>
<evidence type="ECO:0000313" key="15">
    <source>
        <dbReference type="Proteomes" id="UP000480548"/>
    </source>
</evidence>
<dbReference type="Proteomes" id="UP000480548">
    <property type="component" value="Unassembled WGS sequence"/>
</dbReference>
<dbReference type="FunFam" id="2.130.10.10:FF:000470">
    <property type="entry name" value="Periodic tryptophan protein 2 homolog"/>
    <property type="match status" value="1"/>
</dbReference>
<keyword evidence="4" id="KW-0597">Phosphoprotein</keyword>
<dbReference type="PROSITE" id="PS00678">
    <property type="entry name" value="WD_REPEATS_1"/>
    <property type="match status" value="1"/>
</dbReference>
<organism evidence="14 15">
    <name type="scientific">Orbilia oligospora</name>
    <name type="common">Nematode-trapping fungus</name>
    <name type="synonym">Arthrobotrys oligospora</name>
    <dbReference type="NCBI Taxonomy" id="2813651"/>
    <lineage>
        <taxon>Eukaryota</taxon>
        <taxon>Fungi</taxon>
        <taxon>Dikarya</taxon>
        <taxon>Ascomycota</taxon>
        <taxon>Pezizomycotina</taxon>
        <taxon>Orbiliomycetes</taxon>
        <taxon>Orbiliales</taxon>
        <taxon>Orbiliaceae</taxon>
        <taxon>Orbilia</taxon>
    </lineage>
</organism>
<dbReference type="PRINTS" id="PR00320">
    <property type="entry name" value="GPROTEINBRPT"/>
</dbReference>
<dbReference type="AlphaFoldDB" id="A0A7C8NPG8"/>
<dbReference type="SMART" id="SM00320">
    <property type="entry name" value="WD40"/>
    <property type="match status" value="13"/>
</dbReference>
<dbReference type="InterPro" id="IPR020472">
    <property type="entry name" value="WD40_PAC1"/>
</dbReference>
<comment type="caution">
    <text evidence="14">The sequence shown here is derived from an EMBL/GenBank/DDBJ whole genome shotgun (WGS) entry which is preliminary data.</text>
</comment>
<dbReference type="PANTHER" id="PTHR19858:SF0">
    <property type="entry name" value="PERIODIC TRYPTOPHAN PROTEIN 2 HOMOLOG"/>
    <property type="match status" value="1"/>
</dbReference>
<dbReference type="CDD" id="cd00200">
    <property type="entry name" value="WD40"/>
    <property type="match status" value="1"/>
</dbReference>
<feature type="repeat" description="WD" evidence="10">
    <location>
        <begin position="703"/>
        <end position="737"/>
    </location>
</feature>
<evidence type="ECO:0000256" key="9">
    <source>
        <dbReference type="ARBA" id="ARBA00023136"/>
    </source>
</evidence>
<keyword evidence="8 12" id="KW-1133">Transmembrane helix</keyword>
<feature type="repeat" description="WD" evidence="10">
    <location>
        <begin position="568"/>
        <end position="609"/>
    </location>
</feature>
<dbReference type="GO" id="GO:0016020">
    <property type="term" value="C:membrane"/>
    <property type="evidence" value="ECO:0007669"/>
    <property type="project" value="UniProtKB-SubCell"/>
</dbReference>
<dbReference type="Gene3D" id="6.10.110.10">
    <property type="match status" value="1"/>
</dbReference>
<evidence type="ECO:0000256" key="5">
    <source>
        <dbReference type="ARBA" id="ARBA00022574"/>
    </source>
</evidence>
<evidence type="ECO:0000256" key="12">
    <source>
        <dbReference type="SAM" id="Phobius"/>
    </source>
</evidence>
<dbReference type="InterPro" id="IPR036322">
    <property type="entry name" value="WD40_repeat_dom_sf"/>
</dbReference>
<feature type="repeat" description="WD" evidence="10">
    <location>
        <begin position="374"/>
        <end position="406"/>
    </location>
</feature>
<feature type="repeat" description="WD" evidence="10">
    <location>
        <begin position="526"/>
        <end position="567"/>
    </location>
</feature>
<dbReference type="InterPro" id="IPR027145">
    <property type="entry name" value="PWP2"/>
</dbReference>
<dbReference type="SUPFAM" id="SSF50965">
    <property type="entry name" value="Galactose oxidase, central domain"/>
    <property type="match status" value="1"/>
</dbReference>
<evidence type="ECO:0000256" key="8">
    <source>
        <dbReference type="ARBA" id="ARBA00022989"/>
    </source>
</evidence>
<dbReference type="GO" id="GO:0034388">
    <property type="term" value="C:Pwp2p-containing subcomplex of 90S preribosome"/>
    <property type="evidence" value="ECO:0007669"/>
    <property type="project" value="TreeGrafter"/>
</dbReference>
<name>A0A7C8NPG8_ORBOL</name>
<dbReference type="InterPro" id="IPR007148">
    <property type="entry name" value="SSU_processome_Utp12"/>
</dbReference>
<sequence>MRSIADQIPITDINPLKKLRDAIDNGLRDAIDNGLRDIISQTDEDSIDWKAKLKELLDEIHKLCCENWNLLKFILFTAGAALSIPIILQIAGFSLLGPVAGSFAAAWQASIGNVVAGSLFAFLQSISMAPATAMTTGALIGFGVFLWVELKKGPDAPAKPVPDDGDDEAPGDGTPSGNAQKSGAGRRLLNPLRSFSNLLGTVYCKGNLVFTPDGTSLLSPVGNRVTCFDLANNKSYTFPFAHRKNVARIALSPQATLLLSVDEDGRAILTNFIRRTALYNFNFKSKVHDLKFAPDGRHFAVAAGRNIEVWKTPEFSEDREFAPFVRHRVYTGHFDDANSITWSSDSRFFLTASKDLTSRIWSLNPTEGFVPTTLGGHKESVIGTYFSADQETIYSVSKDGAVFTWKYTGPRRNDMELEDDPEEAPQDPSQERWRIVKKRFFMQGSATVKCATYHAPSNLLIVGFSTGLFSLYEMPEFNLIHTLSISQKEIDHVSINPSGDWLAFAASKLGQLLVWEWQSESYILKQQGHYDSINSLLYTPSGQHIITTADDGKIKVWDTISGFCIVTFTEHTSGVTACAFAKRGNVLFTASLDGSIRAWDLIRYRNFRTFTAPSRLQFSSLAIDPSGEVVCAGSLDSFDIHLWSVQTGQLLDSLSGHEGPVSSLAFAADGNTLVSGSWDHTIRIWSIFGRTQLSEPLNLHSDVLAVAFRPDGKQIAACSLDGELSFWAVDDAVQVSHVDGKRDVSGGRRVGDRRTAASSPGGKNFNTVCYSADGTCVLAGGNSKYIVLYDVDTGSLLKKFSVSINLSIDGTQEMLNSKNMTEAGPIDLIDDQGEASDLEDRIDKSLPGASRGDASVRKVRPQIRVTSVSFSPTGRGFAAASTEGLVIYSLDNYYTFDPFDLEIDITPTTILGTLRRKDYLKALVMAFRLNEKYLIHQVYEGIPVADIKLVVKELPVVYLSRLLGFIAKISEESPHLEFHLLWFEAVLGLHGRVLRAQQGKYSSELRMVQKCVVAIRTELARLADENIYTLDYLLSTPKTFAKQQQDKTKPKLLMASEDVDSEGSNNGDIQMNGESPGGGAGWEGFSDSDD</sequence>
<dbReference type="InterPro" id="IPR019775">
    <property type="entry name" value="WD40_repeat_CS"/>
</dbReference>
<protein>
    <recommendedName>
        <fullName evidence="13">Small-subunit processome Utp12 domain-containing protein</fullName>
    </recommendedName>
</protein>
<accession>A0A7C8NPG8</accession>
<dbReference type="GO" id="GO:0000462">
    <property type="term" value="P:maturation of SSU-rRNA from tricistronic rRNA transcript (SSU-rRNA, 5.8S rRNA, LSU-rRNA)"/>
    <property type="evidence" value="ECO:0007669"/>
    <property type="project" value="TreeGrafter"/>
</dbReference>
<keyword evidence="7" id="KW-0677">Repeat</keyword>
<dbReference type="Gene3D" id="2.130.10.10">
    <property type="entry name" value="YVTN repeat-like/Quinoprotein amine dehydrogenase"/>
    <property type="match status" value="5"/>
</dbReference>
<dbReference type="EMBL" id="WIQZ01000102">
    <property type="protein sequence ID" value="KAF3124173.1"/>
    <property type="molecule type" value="Genomic_DNA"/>
</dbReference>
<evidence type="ECO:0000259" key="13">
    <source>
        <dbReference type="Pfam" id="PF04003"/>
    </source>
</evidence>
<feature type="region of interest" description="Disordered" evidence="11">
    <location>
        <begin position="1044"/>
        <end position="1090"/>
    </location>
</feature>
<evidence type="ECO:0000256" key="11">
    <source>
        <dbReference type="SAM" id="MobiDB-lite"/>
    </source>
</evidence>
<dbReference type="InterPro" id="IPR001680">
    <property type="entry name" value="WD40_rpt"/>
</dbReference>
<dbReference type="InterPro" id="IPR011043">
    <property type="entry name" value="Gal_Oxase/kelch_b-propeller"/>
</dbReference>
<evidence type="ECO:0000256" key="2">
    <source>
        <dbReference type="ARBA" id="ARBA00007262"/>
    </source>
</evidence>
<keyword evidence="5 10" id="KW-0853">WD repeat</keyword>
<evidence type="ECO:0000256" key="6">
    <source>
        <dbReference type="ARBA" id="ARBA00022692"/>
    </source>
</evidence>
<proteinExistence type="inferred from homology"/>
<evidence type="ECO:0000256" key="3">
    <source>
        <dbReference type="ARBA" id="ARBA00010226"/>
    </source>
</evidence>
<reference evidence="14 15" key="1">
    <citation type="submission" date="2019-06" db="EMBL/GenBank/DDBJ databases">
        <authorList>
            <person name="Palmer J.M."/>
        </authorList>
    </citation>
    <scope>NUCLEOTIDE SEQUENCE [LARGE SCALE GENOMIC DNA]</scope>
    <source>
        <strain evidence="14 15">TWF703</strain>
    </source>
</reference>
<feature type="transmembrane region" description="Helical" evidence="12">
    <location>
        <begin position="130"/>
        <end position="148"/>
    </location>
</feature>
<dbReference type="SUPFAM" id="SSF50978">
    <property type="entry name" value="WD40 repeat-like"/>
    <property type="match status" value="2"/>
</dbReference>
<dbReference type="PANTHER" id="PTHR19858">
    <property type="entry name" value="WD40 REPEAT PROTEIN"/>
    <property type="match status" value="1"/>
</dbReference>
<dbReference type="GO" id="GO:0000028">
    <property type="term" value="P:ribosomal small subunit assembly"/>
    <property type="evidence" value="ECO:0007669"/>
    <property type="project" value="TreeGrafter"/>
</dbReference>
<keyword evidence="6 12" id="KW-0812">Transmembrane</keyword>
<evidence type="ECO:0000256" key="4">
    <source>
        <dbReference type="ARBA" id="ARBA00022553"/>
    </source>
</evidence>
<dbReference type="GO" id="GO:0032040">
    <property type="term" value="C:small-subunit processome"/>
    <property type="evidence" value="ECO:0007669"/>
    <property type="project" value="TreeGrafter"/>
</dbReference>
<feature type="transmembrane region" description="Helical" evidence="12">
    <location>
        <begin position="103"/>
        <end position="123"/>
    </location>
</feature>
<evidence type="ECO:0000256" key="10">
    <source>
        <dbReference type="PROSITE-ProRule" id="PRU00221"/>
    </source>
</evidence>
<dbReference type="PROSITE" id="PS50294">
    <property type="entry name" value="WD_REPEATS_REGION"/>
    <property type="match status" value="4"/>
</dbReference>
<evidence type="ECO:0000256" key="7">
    <source>
        <dbReference type="ARBA" id="ARBA00022737"/>
    </source>
</evidence>